<evidence type="ECO:0000256" key="2">
    <source>
        <dbReference type="ARBA" id="ARBA00022448"/>
    </source>
</evidence>
<reference evidence="11 12" key="1">
    <citation type="submission" date="2018-03" db="EMBL/GenBank/DDBJ databases">
        <authorList>
            <person name="Gulvik C.A."/>
        </authorList>
    </citation>
    <scope>NUCLEOTIDE SEQUENCE [LARGE SCALE GENOMIC DNA]</scope>
    <source>
        <strain evidence="11 12">JCM 31581</strain>
    </source>
</reference>
<dbReference type="AlphaFoldDB" id="A0A429Z4E0"/>
<dbReference type="InterPro" id="IPR003439">
    <property type="entry name" value="ABC_transporter-like_ATP-bd"/>
</dbReference>
<dbReference type="SMART" id="SM00382">
    <property type="entry name" value="AAA"/>
    <property type="match status" value="1"/>
</dbReference>
<dbReference type="InterPro" id="IPR039421">
    <property type="entry name" value="Type_1_exporter"/>
</dbReference>
<evidence type="ECO:0000256" key="4">
    <source>
        <dbReference type="ARBA" id="ARBA00022741"/>
    </source>
</evidence>
<accession>A0A429Z4E0</accession>
<feature type="transmembrane region" description="Helical" evidence="8">
    <location>
        <begin position="20"/>
        <end position="39"/>
    </location>
</feature>
<comment type="caution">
    <text evidence="11">The sequence shown here is derived from an EMBL/GenBank/DDBJ whole genome shotgun (WGS) entry which is preliminary data.</text>
</comment>
<comment type="subcellular location">
    <subcellularLocation>
        <location evidence="1">Cell membrane</location>
        <topology evidence="1">Multi-pass membrane protein</topology>
    </subcellularLocation>
</comment>
<dbReference type="InterPro" id="IPR003593">
    <property type="entry name" value="AAA+_ATPase"/>
</dbReference>
<dbReference type="GO" id="GO:0016887">
    <property type="term" value="F:ATP hydrolysis activity"/>
    <property type="evidence" value="ECO:0007669"/>
    <property type="project" value="InterPro"/>
</dbReference>
<dbReference type="RefSeq" id="WP_125944033.1">
    <property type="nucleotide sequence ID" value="NZ_PXZH01000008.1"/>
</dbReference>
<dbReference type="SUPFAM" id="SSF90123">
    <property type="entry name" value="ABC transporter transmembrane region"/>
    <property type="match status" value="1"/>
</dbReference>
<evidence type="ECO:0000256" key="1">
    <source>
        <dbReference type="ARBA" id="ARBA00004651"/>
    </source>
</evidence>
<dbReference type="InterPro" id="IPR027417">
    <property type="entry name" value="P-loop_NTPase"/>
</dbReference>
<protein>
    <submittedName>
        <fullName evidence="11">Sugar ABC transporter ATP-binding protein</fullName>
    </submittedName>
</protein>
<keyword evidence="4" id="KW-0547">Nucleotide-binding</keyword>
<organism evidence="11 12">
    <name type="scientific">Vagococcus humatus</name>
    <dbReference type="NCBI Taxonomy" id="1889241"/>
    <lineage>
        <taxon>Bacteria</taxon>
        <taxon>Bacillati</taxon>
        <taxon>Bacillota</taxon>
        <taxon>Bacilli</taxon>
        <taxon>Lactobacillales</taxon>
        <taxon>Enterococcaceae</taxon>
        <taxon>Vagococcus</taxon>
    </lineage>
</organism>
<evidence type="ECO:0000259" key="10">
    <source>
        <dbReference type="PROSITE" id="PS50929"/>
    </source>
</evidence>
<dbReference type="PROSITE" id="PS50929">
    <property type="entry name" value="ABC_TM1F"/>
    <property type="match status" value="1"/>
</dbReference>
<dbReference type="Proteomes" id="UP000277864">
    <property type="component" value="Unassembled WGS sequence"/>
</dbReference>
<evidence type="ECO:0000259" key="9">
    <source>
        <dbReference type="PROSITE" id="PS50893"/>
    </source>
</evidence>
<feature type="domain" description="ABC transmembrane type-1" evidence="10">
    <location>
        <begin position="20"/>
        <end position="306"/>
    </location>
</feature>
<dbReference type="Pfam" id="PF00005">
    <property type="entry name" value="ABC_tran"/>
    <property type="match status" value="1"/>
</dbReference>
<keyword evidence="12" id="KW-1185">Reference proteome</keyword>
<evidence type="ECO:0000256" key="8">
    <source>
        <dbReference type="SAM" id="Phobius"/>
    </source>
</evidence>
<evidence type="ECO:0000313" key="11">
    <source>
        <dbReference type="EMBL" id="RST88553.1"/>
    </source>
</evidence>
<keyword evidence="7 8" id="KW-0472">Membrane</keyword>
<keyword evidence="5 11" id="KW-0067">ATP-binding</keyword>
<gene>
    <name evidence="11" type="ORF">C7P63_10095</name>
</gene>
<dbReference type="Gene3D" id="3.40.50.300">
    <property type="entry name" value="P-loop containing nucleotide triphosphate hydrolases"/>
    <property type="match status" value="1"/>
</dbReference>
<dbReference type="EMBL" id="PXZH01000008">
    <property type="protein sequence ID" value="RST88553.1"/>
    <property type="molecule type" value="Genomic_DNA"/>
</dbReference>
<dbReference type="CDD" id="cd03254">
    <property type="entry name" value="ABCC_Glucan_exporter_like"/>
    <property type="match status" value="1"/>
</dbReference>
<evidence type="ECO:0000256" key="7">
    <source>
        <dbReference type="ARBA" id="ARBA00023136"/>
    </source>
</evidence>
<feature type="domain" description="ABC transporter" evidence="9">
    <location>
        <begin position="340"/>
        <end position="574"/>
    </location>
</feature>
<feature type="transmembrane region" description="Helical" evidence="8">
    <location>
        <begin position="59"/>
        <end position="79"/>
    </location>
</feature>
<dbReference type="InterPro" id="IPR036640">
    <property type="entry name" value="ABC1_TM_sf"/>
</dbReference>
<dbReference type="Pfam" id="PF00664">
    <property type="entry name" value="ABC_membrane"/>
    <property type="match status" value="1"/>
</dbReference>
<dbReference type="Gene3D" id="1.20.1560.10">
    <property type="entry name" value="ABC transporter type 1, transmembrane domain"/>
    <property type="match status" value="1"/>
</dbReference>
<dbReference type="GO" id="GO:0005886">
    <property type="term" value="C:plasma membrane"/>
    <property type="evidence" value="ECO:0007669"/>
    <property type="project" value="UniProtKB-SubCell"/>
</dbReference>
<evidence type="ECO:0000256" key="3">
    <source>
        <dbReference type="ARBA" id="ARBA00022692"/>
    </source>
</evidence>
<dbReference type="InterPro" id="IPR011527">
    <property type="entry name" value="ABC1_TM_dom"/>
</dbReference>
<dbReference type="CDD" id="cd18547">
    <property type="entry name" value="ABC_6TM_Tm288_like"/>
    <property type="match status" value="1"/>
</dbReference>
<dbReference type="GO" id="GO:0005524">
    <property type="term" value="F:ATP binding"/>
    <property type="evidence" value="ECO:0007669"/>
    <property type="project" value="UniProtKB-KW"/>
</dbReference>
<dbReference type="GO" id="GO:0015421">
    <property type="term" value="F:ABC-type oligopeptide transporter activity"/>
    <property type="evidence" value="ECO:0007669"/>
    <property type="project" value="TreeGrafter"/>
</dbReference>
<evidence type="ECO:0000256" key="5">
    <source>
        <dbReference type="ARBA" id="ARBA00022840"/>
    </source>
</evidence>
<evidence type="ECO:0000256" key="6">
    <source>
        <dbReference type="ARBA" id="ARBA00022989"/>
    </source>
</evidence>
<dbReference type="PANTHER" id="PTHR43394:SF1">
    <property type="entry name" value="ATP-BINDING CASSETTE SUB-FAMILY B MEMBER 10, MITOCHONDRIAL"/>
    <property type="match status" value="1"/>
</dbReference>
<dbReference type="SUPFAM" id="SSF52540">
    <property type="entry name" value="P-loop containing nucleoside triphosphate hydrolases"/>
    <property type="match status" value="1"/>
</dbReference>
<proteinExistence type="predicted"/>
<keyword evidence="2" id="KW-0813">Transport</keyword>
<sequence>MKQTIQRFLPYLVKYPIEMIAALILGIIGGIASVTITYYTGKAIDTLIGPHQVKFSNLFSILTILLITLLVTVISQWIVQRLGNNMSYKAVATLRKETFTHLNQLSIQFYDQSAKGDLISRLTNDLDVTAEASVAVFQNLFSGMTIVIISLFSMLRLNIPLTFTVLIMTGCMFLVMWFVAKNSQERFQAQQQIVGDISSFISEIVGNQRLVKTFQYEEKSEERFDKLNQQLFVEGQKAQFISSLTNPVSRFIDHLGYISIGVLGGYLFLLNKGNVTIGMISSFTIYASQFSKPFIELSGIITQIQTALAGLNRVFYILDKPIEKDTGYLPLDKETLQGHIVFDQVDFAYESNQPLIENFSLQANPGETIAIVGKTGAGKSTIVNLLMRFYPINEGTIKLDGLSIYDYSLDSYRQAFGMVLQDTWLFDGSIKANLLYGNPQASEKDMIQAAKEAKIHSFIQKLPEGYETQIGSQGLSISEGQQQLLTIARVMLASPPILILDEATSSVDTLTEKMIQEAFSAIMTGKTSFVIAHRLATIQEADKIIVMEHGHILEIGTHQELLQRENSAYKDIYEAQFLHT</sequence>
<evidence type="ECO:0000313" key="12">
    <source>
        <dbReference type="Proteomes" id="UP000277864"/>
    </source>
</evidence>
<dbReference type="OrthoDB" id="9770415at2"/>
<feature type="transmembrane region" description="Helical" evidence="8">
    <location>
        <begin position="134"/>
        <end position="155"/>
    </location>
</feature>
<keyword evidence="6 8" id="KW-1133">Transmembrane helix</keyword>
<feature type="transmembrane region" description="Helical" evidence="8">
    <location>
        <begin position="161"/>
        <end position="180"/>
    </location>
</feature>
<keyword evidence="3 8" id="KW-0812">Transmembrane</keyword>
<name>A0A429Z4E0_9ENTE</name>
<dbReference type="PANTHER" id="PTHR43394">
    <property type="entry name" value="ATP-DEPENDENT PERMEASE MDL1, MITOCHONDRIAL"/>
    <property type="match status" value="1"/>
</dbReference>
<dbReference type="FunFam" id="3.40.50.300:FF:000287">
    <property type="entry name" value="Multidrug ABC transporter ATP-binding protein"/>
    <property type="match status" value="1"/>
</dbReference>
<dbReference type="PROSITE" id="PS50893">
    <property type="entry name" value="ABC_TRANSPORTER_2"/>
    <property type="match status" value="1"/>
</dbReference>